<dbReference type="FunFam" id="3.40.50.720:FF:000084">
    <property type="entry name" value="Short-chain dehydrogenase reductase"/>
    <property type="match status" value="1"/>
</dbReference>
<dbReference type="SUPFAM" id="SSF51735">
    <property type="entry name" value="NAD(P)-binding Rossmann-fold domains"/>
    <property type="match status" value="1"/>
</dbReference>
<feature type="domain" description="Ketoreductase" evidence="3">
    <location>
        <begin position="12"/>
        <end position="189"/>
    </location>
</feature>
<dbReference type="EMBL" id="BMMX01000017">
    <property type="protein sequence ID" value="GGL00411.1"/>
    <property type="molecule type" value="Genomic_DNA"/>
</dbReference>
<dbReference type="PRINTS" id="PR00081">
    <property type="entry name" value="GDHRDH"/>
</dbReference>
<organism evidence="4 5">
    <name type="scientific">Mangrovihabitans endophyticus</name>
    <dbReference type="NCBI Taxonomy" id="1751298"/>
    <lineage>
        <taxon>Bacteria</taxon>
        <taxon>Bacillati</taxon>
        <taxon>Actinomycetota</taxon>
        <taxon>Actinomycetes</taxon>
        <taxon>Micromonosporales</taxon>
        <taxon>Micromonosporaceae</taxon>
        <taxon>Mangrovihabitans</taxon>
    </lineage>
</organism>
<evidence type="ECO:0000256" key="2">
    <source>
        <dbReference type="ARBA" id="ARBA00023002"/>
    </source>
</evidence>
<keyword evidence="5" id="KW-1185">Reference proteome</keyword>
<accession>A0A8J3C2W2</accession>
<reference evidence="4" key="2">
    <citation type="submission" date="2020-09" db="EMBL/GenBank/DDBJ databases">
        <authorList>
            <person name="Sun Q."/>
            <person name="Zhou Y."/>
        </authorList>
    </citation>
    <scope>NUCLEOTIDE SEQUENCE</scope>
    <source>
        <strain evidence="4">CGMCC 4.7299</strain>
    </source>
</reference>
<dbReference type="SMART" id="SM00822">
    <property type="entry name" value="PKS_KR"/>
    <property type="match status" value="1"/>
</dbReference>
<dbReference type="RefSeq" id="WP_189080630.1">
    <property type="nucleotide sequence ID" value="NZ_BMMX01000017.1"/>
</dbReference>
<gene>
    <name evidence="4" type="ORF">GCM10012284_38550</name>
</gene>
<dbReference type="Proteomes" id="UP000656042">
    <property type="component" value="Unassembled WGS sequence"/>
</dbReference>
<comment type="similarity">
    <text evidence="1">Belongs to the short-chain dehydrogenases/reductases (SDR) family.</text>
</comment>
<evidence type="ECO:0000259" key="3">
    <source>
        <dbReference type="SMART" id="SM00822"/>
    </source>
</evidence>
<dbReference type="InterPro" id="IPR057326">
    <property type="entry name" value="KR_dom"/>
</dbReference>
<dbReference type="Gene3D" id="3.40.50.720">
    <property type="entry name" value="NAD(P)-binding Rossmann-like Domain"/>
    <property type="match status" value="1"/>
</dbReference>
<dbReference type="Pfam" id="PF13561">
    <property type="entry name" value="adh_short_C2"/>
    <property type="match status" value="1"/>
</dbReference>
<evidence type="ECO:0000313" key="4">
    <source>
        <dbReference type="EMBL" id="GGL00411.1"/>
    </source>
</evidence>
<dbReference type="InterPro" id="IPR036291">
    <property type="entry name" value="NAD(P)-bd_dom_sf"/>
</dbReference>
<dbReference type="GO" id="GO:0016491">
    <property type="term" value="F:oxidoreductase activity"/>
    <property type="evidence" value="ECO:0007669"/>
    <property type="project" value="UniProtKB-KW"/>
</dbReference>
<dbReference type="CDD" id="cd05233">
    <property type="entry name" value="SDR_c"/>
    <property type="match status" value="1"/>
</dbReference>
<sequence>MTGNTEADLAGKAALVTGAESGIGLATTRRLAAAGARVHLVGLDAAALEHAASELDTGWTVADVTDPAAVRSAVTAARRRCGPLDVLFSNAGISGPVAPLTDYPEPDFLHVLRVHVCGAFHLLKYGLPAMRDGGSVIINSSVVGLTADPGIAGYAAAKHAQVGLMRVAARECAARGIRVNTIHPGPTGTAFQRAVEQAVTGADPDAAAAAFDAHIPLGRHADVDEIARVVLFLAGGGSTFLTGATIAVDGGMSI</sequence>
<proteinExistence type="inferred from homology"/>
<dbReference type="InterPro" id="IPR002347">
    <property type="entry name" value="SDR_fam"/>
</dbReference>
<keyword evidence="2" id="KW-0560">Oxidoreductase</keyword>
<evidence type="ECO:0000256" key="1">
    <source>
        <dbReference type="ARBA" id="ARBA00006484"/>
    </source>
</evidence>
<name>A0A8J3C2W2_9ACTN</name>
<protein>
    <submittedName>
        <fullName evidence="4">Oxidoreductase</fullName>
    </submittedName>
</protein>
<evidence type="ECO:0000313" key="5">
    <source>
        <dbReference type="Proteomes" id="UP000656042"/>
    </source>
</evidence>
<comment type="caution">
    <text evidence="4">The sequence shown here is derived from an EMBL/GenBank/DDBJ whole genome shotgun (WGS) entry which is preliminary data.</text>
</comment>
<dbReference type="PANTHER" id="PTHR24321:SF15">
    <property type="entry name" value="OXIDOREDUCTASE UCPA"/>
    <property type="match status" value="1"/>
</dbReference>
<dbReference type="PANTHER" id="PTHR24321">
    <property type="entry name" value="DEHYDROGENASES, SHORT CHAIN"/>
    <property type="match status" value="1"/>
</dbReference>
<dbReference type="PRINTS" id="PR00080">
    <property type="entry name" value="SDRFAMILY"/>
</dbReference>
<dbReference type="AlphaFoldDB" id="A0A8J3C2W2"/>
<reference evidence="4" key="1">
    <citation type="journal article" date="2014" name="Int. J. Syst. Evol. Microbiol.">
        <title>Complete genome sequence of Corynebacterium casei LMG S-19264T (=DSM 44701T), isolated from a smear-ripened cheese.</title>
        <authorList>
            <consortium name="US DOE Joint Genome Institute (JGI-PGF)"/>
            <person name="Walter F."/>
            <person name="Albersmeier A."/>
            <person name="Kalinowski J."/>
            <person name="Ruckert C."/>
        </authorList>
    </citation>
    <scope>NUCLEOTIDE SEQUENCE</scope>
    <source>
        <strain evidence="4">CGMCC 4.7299</strain>
    </source>
</reference>